<protein>
    <submittedName>
        <fullName evidence="2">Uncharacterized protein</fullName>
    </submittedName>
</protein>
<keyword evidence="1" id="KW-1133">Transmembrane helix</keyword>
<gene>
    <name evidence="2" type="ORF">AGLY_010269</name>
</gene>
<evidence type="ECO:0000256" key="1">
    <source>
        <dbReference type="SAM" id="Phobius"/>
    </source>
</evidence>
<evidence type="ECO:0000313" key="3">
    <source>
        <dbReference type="Proteomes" id="UP000475862"/>
    </source>
</evidence>
<reference evidence="2 3" key="1">
    <citation type="submission" date="2019-08" db="EMBL/GenBank/DDBJ databases">
        <title>The genome of the soybean aphid Biotype 1, its phylome, world population structure and adaptation to the North American continent.</title>
        <authorList>
            <person name="Giordano R."/>
            <person name="Donthu R.K."/>
            <person name="Hernandez A.G."/>
            <person name="Wright C.L."/>
            <person name="Zimin A.V."/>
        </authorList>
    </citation>
    <scope>NUCLEOTIDE SEQUENCE [LARGE SCALE GENOMIC DNA]</scope>
    <source>
        <tissue evidence="2">Whole aphids</tissue>
    </source>
</reference>
<proteinExistence type="predicted"/>
<dbReference type="EMBL" id="VYZN01000040">
    <property type="protein sequence ID" value="KAE9532067.1"/>
    <property type="molecule type" value="Genomic_DNA"/>
</dbReference>
<keyword evidence="3" id="KW-1185">Reference proteome</keyword>
<comment type="caution">
    <text evidence="2">The sequence shown here is derived from an EMBL/GenBank/DDBJ whole genome shotgun (WGS) entry which is preliminary data.</text>
</comment>
<dbReference type="Proteomes" id="UP000475862">
    <property type="component" value="Unassembled WGS sequence"/>
</dbReference>
<keyword evidence="1" id="KW-0812">Transmembrane</keyword>
<accession>A0A6G0TGT9</accession>
<keyword evidence="1" id="KW-0472">Membrane</keyword>
<evidence type="ECO:0000313" key="2">
    <source>
        <dbReference type="EMBL" id="KAE9532067.1"/>
    </source>
</evidence>
<dbReference type="AlphaFoldDB" id="A0A6G0TGT9"/>
<feature type="transmembrane region" description="Helical" evidence="1">
    <location>
        <begin position="140"/>
        <end position="161"/>
    </location>
</feature>
<organism evidence="2 3">
    <name type="scientific">Aphis glycines</name>
    <name type="common">Soybean aphid</name>
    <dbReference type="NCBI Taxonomy" id="307491"/>
    <lineage>
        <taxon>Eukaryota</taxon>
        <taxon>Metazoa</taxon>
        <taxon>Ecdysozoa</taxon>
        <taxon>Arthropoda</taxon>
        <taxon>Hexapoda</taxon>
        <taxon>Insecta</taxon>
        <taxon>Pterygota</taxon>
        <taxon>Neoptera</taxon>
        <taxon>Paraneoptera</taxon>
        <taxon>Hemiptera</taxon>
        <taxon>Sternorrhyncha</taxon>
        <taxon>Aphidomorpha</taxon>
        <taxon>Aphidoidea</taxon>
        <taxon>Aphididae</taxon>
        <taxon>Aphidini</taxon>
        <taxon>Aphis</taxon>
        <taxon>Aphis</taxon>
    </lineage>
</organism>
<feature type="transmembrane region" description="Helical" evidence="1">
    <location>
        <begin position="33"/>
        <end position="52"/>
    </location>
</feature>
<sequence>MQIFLHTNEVDDHLMFKLAHTFFIFNLSNQSTSFFTISFSKFCILIMPLTFLRPVKVLKLANSVRSPVRRLAKLTFFFDGLMYTPSTNSSFTFAKLIDFFEAIKNIFRIFLKKIVLCLKILNIYINALITLILINRLKYFNNIILLLYIFMTINININYYLKIVCVFFIYLNVFDTELLEQPVLITRNFLESSSCKLASYNVIPQNMHQLKTVRRSNKLMLNENRTAEYAFIDVAAAAVCLYSVTRCQRQLYFNKINNILFIVFSKHSLNVHFDVIFCFNHFTIVELGFVYYQLITTWYLNNRKFVILKLCY</sequence>
<name>A0A6G0TGT9_APHGL</name>
<feature type="transmembrane region" description="Helical" evidence="1">
    <location>
        <begin position="114"/>
        <end position="134"/>
    </location>
</feature>